<feature type="region of interest" description="Disordered" evidence="1">
    <location>
        <begin position="282"/>
        <end position="301"/>
    </location>
</feature>
<organism evidence="3 4">
    <name type="scientific">Seminavis robusta</name>
    <dbReference type="NCBI Taxonomy" id="568900"/>
    <lineage>
        <taxon>Eukaryota</taxon>
        <taxon>Sar</taxon>
        <taxon>Stramenopiles</taxon>
        <taxon>Ochrophyta</taxon>
        <taxon>Bacillariophyta</taxon>
        <taxon>Bacillariophyceae</taxon>
        <taxon>Bacillariophycidae</taxon>
        <taxon>Naviculales</taxon>
        <taxon>Naviculaceae</taxon>
        <taxon>Seminavis</taxon>
    </lineage>
</organism>
<dbReference type="EMBL" id="CAICTM010000005">
    <property type="protein sequence ID" value="CAB9496418.1"/>
    <property type="molecule type" value="Genomic_DNA"/>
</dbReference>
<keyword evidence="2" id="KW-0812">Transmembrane</keyword>
<dbReference type="GO" id="GO:0008146">
    <property type="term" value="F:sulfotransferase activity"/>
    <property type="evidence" value="ECO:0007669"/>
    <property type="project" value="InterPro"/>
</dbReference>
<feature type="compositionally biased region" description="Basic and acidic residues" evidence="1">
    <location>
        <begin position="146"/>
        <end position="166"/>
    </location>
</feature>
<reference evidence="3" key="1">
    <citation type="submission" date="2020-06" db="EMBL/GenBank/DDBJ databases">
        <authorList>
            <consortium name="Plant Systems Biology data submission"/>
        </authorList>
    </citation>
    <scope>NUCLEOTIDE SEQUENCE</scope>
    <source>
        <strain evidence="3">D6</strain>
    </source>
</reference>
<dbReference type="Gene3D" id="3.40.50.300">
    <property type="entry name" value="P-loop containing nucleotide triphosphate hydrolases"/>
    <property type="match status" value="1"/>
</dbReference>
<feature type="region of interest" description="Disordered" evidence="1">
    <location>
        <begin position="1"/>
        <end position="33"/>
    </location>
</feature>
<feature type="compositionally biased region" description="Polar residues" evidence="1">
    <location>
        <begin position="167"/>
        <end position="180"/>
    </location>
</feature>
<feature type="transmembrane region" description="Helical" evidence="2">
    <location>
        <begin position="39"/>
        <end position="58"/>
    </location>
</feature>
<dbReference type="AlphaFoldDB" id="A0A9N8GZJ6"/>
<proteinExistence type="predicted"/>
<dbReference type="GO" id="GO:0016020">
    <property type="term" value="C:membrane"/>
    <property type="evidence" value="ECO:0007669"/>
    <property type="project" value="InterPro"/>
</dbReference>
<accession>A0A9N8GZJ6</accession>
<gene>
    <name evidence="3" type="ORF">SEMRO_5_G003930.1</name>
</gene>
<protein>
    <submittedName>
        <fullName evidence="3">Sulfotransferase family</fullName>
    </submittedName>
</protein>
<keyword evidence="4" id="KW-1185">Reference proteome</keyword>
<feature type="compositionally biased region" description="Basic residues" evidence="1">
    <location>
        <begin position="102"/>
        <end position="121"/>
    </location>
</feature>
<evidence type="ECO:0000313" key="4">
    <source>
        <dbReference type="Proteomes" id="UP001153069"/>
    </source>
</evidence>
<name>A0A9N8GZJ6_9STRA</name>
<comment type="caution">
    <text evidence="3">The sequence shown here is derived from an EMBL/GenBank/DDBJ whole genome shotgun (WGS) entry which is preliminary data.</text>
</comment>
<sequence length="648" mass="72913">MNTNIESSRSRGLAVTTTSPPGTASTDSSVTKRRRRSLLWTRLGITIMIFAATCRTGFFSTNQLARLFVEQQEKEQLLLQRHHFIGHSINNNTQAEGPSDRRRQHGKHSREPKKKKKAKSKTKQDSKRKDTSPVTRAGSPVIVIRKAAEKYVRTNRPEAAKDDTKNLRQSLEETTTTLQRNQRKRTSTITGSGTNKKRRHVAGVGSSVGNQKVIHGFMDKDPSMSNSLHKMEVVHPKGQQPQSSSMPRKEAAVGKIHTKTLRKTAGAYVPETIVETTNDLTPGYAKKRHTTKGAPQEKPVAKKIPVRSKVVAKPRKSAGAFVDASIAHAAASSTNPDNPALPGILSNPHATLHDLLQPQRPKARRSWESREFFAEQRARIKEGKDPLPPLNFVHLPKTGGSSIVQAGIDANLNWGDCLFQQNWAGRSCPVPPEHAWPIGDPQRLHRVWWHTPLEHLPEGNMTTKNGNYYTFPPNPYRGMDLFAVIRNPYERAVSEFFYSCKARQHLCKGLWDTPGMGVTLLNDNIQHAVNQIRKSKPGSKYYFFHWGHWIPQYDFFINRRTQQRMVKHLLHTELMAEEFPSLMAAYGLHNVSMPSSRIKPRSTTVAEGKPLGVQNLTQTTLEAIEDVYGNDFWLGGYSKLSGRYPLLQ</sequence>
<evidence type="ECO:0000313" key="3">
    <source>
        <dbReference type="EMBL" id="CAB9496418.1"/>
    </source>
</evidence>
<dbReference type="Proteomes" id="UP001153069">
    <property type="component" value="Unassembled WGS sequence"/>
</dbReference>
<keyword evidence="2" id="KW-0472">Membrane</keyword>
<keyword evidence="2" id="KW-1133">Transmembrane helix</keyword>
<dbReference type="Pfam" id="PF03567">
    <property type="entry name" value="Sulfotransfer_2"/>
    <property type="match status" value="1"/>
</dbReference>
<evidence type="ECO:0000256" key="2">
    <source>
        <dbReference type="SAM" id="Phobius"/>
    </source>
</evidence>
<feature type="compositionally biased region" description="Polar residues" evidence="1">
    <location>
        <begin position="15"/>
        <end position="29"/>
    </location>
</feature>
<evidence type="ECO:0000256" key="1">
    <source>
        <dbReference type="SAM" id="MobiDB-lite"/>
    </source>
</evidence>
<dbReference type="InterPro" id="IPR005331">
    <property type="entry name" value="Sulfotransferase"/>
</dbReference>
<dbReference type="OrthoDB" id="416042at2759"/>
<feature type="region of interest" description="Disordered" evidence="1">
    <location>
        <begin position="88"/>
        <end position="201"/>
    </location>
</feature>
<feature type="compositionally biased region" description="Basic and acidic residues" evidence="1">
    <location>
        <begin position="122"/>
        <end position="131"/>
    </location>
</feature>
<dbReference type="InterPro" id="IPR027417">
    <property type="entry name" value="P-loop_NTPase"/>
</dbReference>